<dbReference type="InterPro" id="IPR020234">
    <property type="entry name" value="Mite_allergen_group-7"/>
</dbReference>
<evidence type="ECO:0000313" key="2">
    <source>
        <dbReference type="EMBL" id="KAJ8875542.1"/>
    </source>
</evidence>
<protein>
    <recommendedName>
        <fullName evidence="4">Lipid-binding serum glycoprotein N-terminal domain-containing protein</fullName>
    </recommendedName>
</protein>
<evidence type="ECO:0000313" key="3">
    <source>
        <dbReference type="Proteomes" id="UP001159363"/>
    </source>
</evidence>
<sequence>MCKLWVSLAILLAGTSGDSVTRLTQHFLNTERHVENENAQLPYQVSFISNVTAQVGPYDKASITNSRVTSDVPQILIVDRNSEHLNLEVVVSLGTVVVDGDVSLSSSSTSLGFAGEVVVTYVNMSGSGVAGVRVVEDALQVTYLQLTYSPQERSTRATSSSEPDRDAEEVAMSFFERSVKEMVTVELDRRVKWQLGKELRYVNAQEMFGTDVTMQQIRGLNITTNISPLVDNLLKLMIPRLPSSLRLDDINKYFKRKVLIVPISAQLKATNGVLKDLKTLQRTSDVFLNVMSTGMRVWGAMGLKTLQFAYDFVLRDLGVTQSGQLKGQVSVNSISFALNVTIDGRGNCVARIEQLHVEQLNDIKIKVSGLGILNWLASWLITAAVNTAKIRLTAPLEARLAETMVSTANQAKLCSVLNLQ</sequence>
<comment type="caution">
    <text evidence="2">The sequence shown here is derived from an EMBL/GenBank/DDBJ whole genome shotgun (WGS) entry which is preliminary data.</text>
</comment>
<feature type="chain" id="PRO_5047402901" description="Lipid-binding serum glycoprotein N-terminal domain-containing protein" evidence="1">
    <location>
        <begin position="18"/>
        <end position="420"/>
    </location>
</feature>
<dbReference type="InterPro" id="IPR038602">
    <property type="entry name" value="Mite_allergen_7_sf"/>
</dbReference>
<gene>
    <name evidence="2" type="ORF">PR048_023437</name>
</gene>
<dbReference type="Proteomes" id="UP001159363">
    <property type="component" value="Chromosome 8"/>
</dbReference>
<evidence type="ECO:0000256" key="1">
    <source>
        <dbReference type="SAM" id="SignalP"/>
    </source>
</evidence>
<feature type="signal peptide" evidence="1">
    <location>
        <begin position="1"/>
        <end position="17"/>
    </location>
</feature>
<keyword evidence="1" id="KW-0732">Signal</keyword>
<accession>A0ABQ9GU51</accession>
<proteinExistence type="predicted"/>
<reference evidence="2 3" key="1">
    <citation type="submission" date="2023-02" db="EMBL/GenBank/DDBJ databases">
        <title>LHISI_Scaffold_Assembly.</title>
        <authorList>
            <person name="Stuart O.P."/>
            <person name="Cleave R."/>
            <person name="Magrath M.J.L."/>
            <person name="Mikheyev A.S."/>
        </authorList>
    </citation>
    <scope>NUCLEOTIDE SEQUENCE [LARGE SCALE GENOMIC DNA]</scope>
    <source>
        <strain evidence="2">Daus_M_001</strain>
        <tissue evidence="2">Leg muscle</tissue>
    </source>
</reference>
<dbReference type="EMBL" id="JARBHB010000009">
    <property type="protein sequence ID" value="KAJ8875542.1"/>
    <property type="molecule type" value="Genomic_DNA"/>
</dbReference>
<organism evidence="2 3">
    <name type="scientific">Dryococelus australis</name>
    <dbReference type="NCBI Taxonomy" id="614101"/>
    <lineage>
        <taxon>Eukaryota</taxon>
        <taxon>Metazoa</taxon>
        <taxon>Ecdysozoa</taxon>
        <taxon>Arthropoda</taxon>
        <taxon>Hexapoda</taxon>
        <taxon>Insecta</taxon>
        <taxon>Pterygota</taxon>
        <taxon>Neoptera</taxon>
        <taxon>Polyneoptera</taxon>
        <taxon>Phasmatodea</taxon>
        <taxon>Verophasmatodea</taxon>
        <taxon>Anareolatae</taxon>
        <taxon>Phasmatidae</taxon>
        <taxon>Eurycanthinae</taxon>
        <taxon>Dryococelus</taxon>
    </lineage>
</organism>
<keyword evidence="3" id="KW-1185">Reference proteome</keyword>
<dbReference type="Pfam" id="PF16984">
    <property type="entry name" value="Grp7_allergen"/>
    <property type="match status" value="1"/>
</dbReference>
<dbReference type="Gene3D" id="3.15.10.50">
    <property type="match status" value="1"/>
</dbReference>
<evidence type="ECO:0008006" key="4">
    <source>
        <dbReference type="Google" id="ProtNLM"/>
    </source>
</evidence>
<name>A0ABQ9GU51_9NEOP</name>